<dbReference type="CDD" id="cd03443">
    <property type="entry name" value="PaaI_thioesterase"/>
    <property type="match status" value="1"/>
</dbReference>
<dbReference type="InterPro" id="IPR006683">
    <property type="entry name" value="Thioestr_dom"/>
</dbReference>
<dbReference type="PANTHER" id="PTHR21660">
    <property type="entry name" value="THIOESTERASE SUPERFAMILY MEMBER-RELATED"/>
    <property type="match status" value="1"/>
</dbReference>
<comment type="caution">
    <text evidence="4">The sequence shown here is derived from an EMBL/GenBank/DDBJ whole genome shotgun (WGS) entry which is preliminary data.</text>
</comment>
<dbReference type="Gene3D" id="3.10.129.10">
    <property type="entry name" value="Hotdog Thioesterase"/>
    <property type="match status" value="1"/>
</dbReference>
<dbReference type="SUPFAM" id="SSF54637">
    <property type="entry name" value="Thioesterase/thiol ester dehydrase-isomerase"/>
    <property type="match status" value="1"/>
</dbReference>
<accession>A0ABS5NX77</accession>
<dbReference type="InterPro" id="IPR039298">
    <property type="entry name" value="ACOT13"/>
</dbReference>
<dbReference type="Proteomes" id="UP000681027">
    <property type="component" value="Unassembled WGS sequence"/>
</dbReference>
<dbReference type="RefSeq" id="WP_213103786.1">
    <property type="nucleotide sequence ID" value="NZ_JAGYPM010000004.1"/>
</dbReference>
<evidence type="ECO:0000256" key="2">
    <source>
        <dbReference type="ARBA" id="ARBA00022801"/>
    </source>
</evidence>
<dbReference type="PANTHER" id="PTHR21660:SF1">
    <property type="entry name" value="ACYL-COENZYME A THIOESTERASE 13"/>
    <property type="match status" value="1"/>
</dbReference>
<keyword evidence="2" id="KW-0378">Hydrolase</keyword>
<organism evidence="4 5">
    <name type="scientific">Cytobacillus citreus</name>
    <dbReference type="NCBI Taxonomy" id="2833586"/>
    <lineage>
        <taxon>Bacteria</taxon>
        <taxon>Bacillati</taxon>
        <taxon>Bacillota</taxon>
        <taxon>Bacilli</taxon>
        <taxon>Bacillales</taxon>
        <taxon>Bacillaceae</taxon>
        <taxon>Cytobacillus</taxon>
    </lineage>
</organism>
<feature type="domain" description="Thioesterase" evidence="3">
    <location>
        <begin position="49"/>
        <end position="122"/>
    </location>
</feature>
<keyword evidence="5" id="KW-1185">Reference proteome</keyword>
<dbReference type="Pfam" id="PF03061">
    <property type="entry name" value="4HBT"/>
    <property type="match status" value="1"/>
</dbReference>
<dbReference type="InterPro" id="IPR003736">
    <property type="entry name" value="PAAI_dom"/>
</dbReference>
<evidence type="ECO:0000313" key="4">
    <source>
        <dbReference type="EMBL" id="MBS4192376.1"/>
    </source>
</evidence>
<reference evidence="4 5" key="1">
    <citation type="submission" date="2021-05" db="EMBL/GenBank/DDBJ databases">
        <title>Novel Bacillus species.</title>
        <authorList>
            <person name="Liu G."/>
        </authorList>
    </citation>
    <scope>NUCLEOTIDE SEQUENCE [LARGE SCALE GENOMIC DNA]</scope>
    <source>
        <strain evidence="4 5">FJAT-49705</strain>
    </source>
</reference>
<gene>
    <name evidence="4" type="ORF">KHA94_19660</name>
</gene>
<dbReference type="InterPro" id="IPR029069">
    <property type="entry name" value="HotDog_dom_sf"/>
</dbReference>
<sequence>MSPITLEGVRQIFENSPFVAFLGFRFVHFEEGKVILELPIDNRLINVNKTVHGGAYAAMLDNILSMTIRSVVKDPVTTINLNIHYLDSISEGKMIATAKILKQGYKTLIGEGEITDGNGKLLAKGTGTFKVTRK</sequence>
<evidence type="ECO:0000256" key="1">
    <source>
        <dbReference type="ARBA" id="ARBA00008324"/>
    </source>
</evidence>
<protein>
    <submittedName>
        <fullName evidence="4">PaaI family thioesterase</fullName>
    </submittedName>
</protein>
<dbReference type="EMBL" id="JAGYPM010000004">
    <property type="protein sequence ID" value="MBS4192376.1"/>
    <property type="molecule type" value="Genomic_DNA"/>
</dbReference>
<comment type="similarity">
    <text evidence="1">Belongs to the thioesterase PaaI family.</text>
</comment>
<evidence type="ECO:0000259" key="3">
    <source>
        <dbReference type="Pfam" id="PF03061"/>
    </source>
</evidence>
<name>A0ABS5NX77_9BACI</name>
<evidence type="ECO:0000313" key="5">
    <source>
        <dbReference type="Proteomes" id="UP000681027"/>
    </source>
</evidence>
<dbReference type="NCBIfam" id="TIGR00369">
    <property type="entry name" value="unchar_dom_1"/>
    <property type="match status" value="1"/>
</dbReference>
<proteinExistence type="inferred from homology"/>